<comment type="caution">
    <text evidence="1">The sequence shown here is derived from an EMBL/GenBank/DDBJ whole genome shotgun (WGS) entry which is preliminary data.</text>
</comment>
<dbReference type="EMBL" id="JBHMBK010000021">
    <property type="protein sequence ID" value="MFB9687810.1"/>
    <property type="molecule type" value="Genomic_DNA"/>
</dbReference>
<organism evidence="1 2">
    <name type="scientific">Amycolatopsis plumensis</name>
    <dbReference type="NCBI Taxonomy" id="236508"/>
    <lineage>
        <taxon>Bacteria</taxon>
        <taxon>Bacillati</taxon>
        <taxon>Actinomycetota</taxon>
        <taxon>Actinomycetes</taxon>
        <taxon>Pseudonocardiales</taxon>
        <taxon>Pseudonocardiaceae</taxon>
        <taxon>Amycolatopsis</taxon>
    </lineage>
</organism>
<proteinExistence type="predicted"/>
<sequence length="43" mass="4804">MAERFRAAVTHGFRTIDLGDLTEAARKFAVELEKVAKSWAGPR</sequence>
<dbReference type="Proteomes" id="UP001589535">
    <property type="component" value="Unassembled WGS sequence"/>
</dbReference>
<accession>A0ABV5UAR5</accession>
<evidence type="ECO:0000313" key="2">
    <source>
        <dbReference type="Proteomes" id="UP001589535"/>
    </source>
</evidence>
<reference evidence="1 2" key="1">
    <citation type="submission" date="2024-09" db="EMBL/GenBank/DDBJ databases">
        <authorList>
            <person name="Sun Q."/>
            <person name="Mori K."/>
        </authorList>
    </citation>
    <scope>NUCLEOTIDE SEQUENCE [LARGE SCALE GENOMIC DNA]</scope>
    <source>
        <strain evidence="1 2">JCM 13852</strain>
    </source>
</reference>
<keyword evidence="2" id="KW-1185">Reference proteome</keyword>
<name>A0ABV5UAR5_9PSEU</name>
<gene>
    <name evidence="1" type="ORF">ACFFTO_26835</name>
</gene>
<evidence type="ECO:0000313" key="1">
    <source>
        <dbReference type="EMBL" id="MFB9687810.1"/>
    </source>
</evidence>
<protein>
    <submittedName>
        <fullName evidence="1">Uncharacterized protein</fullName>
    </submittedName>
</protein>
<dbReference type="RefSeq" id="WP_378198778.1">
    <property type="nucleotide sequence ID" value="NZ_JBHMBK010000021.1"/>
</dbReference>